<dbReference type="InterPro" id="IPR000760">
    <property type="entry name" value="Inositol_monophosphatase-like"/>
</dbReference>
<evidence type="ECO:0000256" key="1">
    <source>
        <dbReference type="ARBA" id="ARBA00001033"/>
    </source>
</evidence>
<organism evidence="9 10">
    <name type="scientific">Pararobbsia alpina</name>
    <dbReference type="NCBI Taxonomy" id="621374"/>
    <lineage>
        <taxon>Bacteria</taxon>
        <taxon>Pseudomonadati</taxon>
        <taxon>Pseudomonadota</taxon>
        <taxon>Betaproteobacteria</taxon>
        <taxon>Burkholderiales</taxon>
        <taxon>Burkholderiaceae</taxon>
        <taxon>Pararobbsia</taxon>
    </lineage>
</organism>
<dbReference type="PROSITE" id="PS00630">
    <property type="entry name" value="IMP_2"/>
    <property type="match status" value="1"/>
</dbReference>
<dbReference type="GO" id="GO:0007165">
    <property type="term" value="P:signal transduction"/>
    <property type="evidence" value="ECO:0007669"/>
    <property type="project" value="TreeGrafter"/>
</dbReference>
<dbReference type="PANTHER" id="PTHR20854">
    <property type="entry name" value="INOSITOL MONOPHOSPHATASE"/>
    <property type="match status" value="1"/>
</dbReference>
<dbReference type="SUPFAM" id="SSF56655">
    <property type="entry name" value="Carbohydrate phosphatase"/>
    <property type="match status" value="1"/>
</dbReference>
<dbReference type="InterPro" id="IPR020550">
    <property type="entry name" value="Inositol_monophosphatase_CS"/>
</dbReference>
<dbReference type="Pfam" id="PF00459">
    <property type="entry name" value="Inositol_P"/>
    <property type="match status" value="1"/>
</dbReference>
<dbReference type="GO" id="GO:0006020">
    <property type="term" value="P:inositol metabolic process"/>
    <property type="evidence" value="ECO:0007669"/>
    <property type="project" value="TreeGrafter"/>
</dbReference>
<dbReference type="InterPro" id="IPR033942">
    <property type="entry name" value="IMPase"/>
</dbReference>
<feature type="binding site" evidence="7">
    <location>
        <position position="100"/>
    </location>
    <ligand>
        <name>Mg(2+)</name>
        <dbReference type="ChEBI" id="CHEBI:18420"/>
        <label>1</label>
        <note>catalytic</note>
    </ligand>
</feature>
<dbReference type="PROSITE" id="PS00629">
    <property type="entry name" value="IMP_1"/>
    <property type="match status" value="1"/>
</dbReference>
<feature type="binding site" evidence="7">
    <location>
        <position position="234"/>
    </location>
    <ligand>
        <name>Mg(2+)</name>
        <dbReference type="ChEBI" id="CHEBI:18420"/>
        <label>1</label>
        <note>catalytic</note>
    </ligand>
</feature>
<protein>
    <recommendedName>
        <fullName evidence="8">Inositol-1-monophosphatase</fullName>
        <ecNumber evidence="8">3.1.3.25</ecNumber>
    </recommendedName>
</protein>
<feature type="binding site" evidence="7">
    <location>
        <position position="103"/>
    </location>
    <ligand>
        <name>Mg(2+)</name>
        <dbReference type="ChEBI" id="CHEBI:18420"/>
        <label>1</label>
        <note>catalytic</note>
    </ligand>
</feature>
<evidence type="ECO:0000256" key="4">
    <source>
        <dbReference type="ARBA" id="ARBA00022723"/>
    </source>
</evidence>
<evidence type="ECO:0000256" key="8">
    <source>
        <dbReference type="RuleBase" id="RU364068"/>
    </source>
</evidence>
<comment type="cofactor">
    <cofactor evidence="2 7 8">
        <name>Mg(2+)</name>
        <dbReference type="ChEBI" id="CHEBI:18420"/>
    </cofactor>
</comment>
<dbReference type="PANTHER" id="PTHR20854:SF4">
    <property type="entry name" value="INOSITOL-1-MONOPHOSPHATASE-RELATED"/>
    <property type="match status" value="1"/>
</dbReference>
<evidence type="ECO:0000256" key="6">
    <source>
        <dbReference type="ARBA" id="ARBA00022842"/>
    </source>
</evidence>
<evidence type="ECO:0000256" key="7">
    <source>
        <dbReference type="PIRSR" id="PIRSR600760-2"/>
    </source>
</evidence>
<dbReference type="GO" id="GO:0046854">
    <property type="term" value="P:phosphatidylinositol phosphate biosynthetic process"/>
    <property type="evidence" value="ECO:0007669"/>
    <property type="project" value="InterPro"/>
</dbReference>
<feature type="binding site" evidence="7">
    <location>
        <position position="102"/>
    </location>
    <ligand>
        <name>Mg(2+)</name>
        <dbReference type="ChEBI" id="CHEBI:18420"/>
        <label>1</label>
        <note>catalytic</note>
    </ligand>
</feature>
<dbReference type="RefSeq" id="WP_175105928.1">
    <property type="nucleotide sequence ID" value="NZ_CADIKM010000016.1"/>
</dbReference>
<keyword evidence="4 7" id="KW-0479">Metal-binding</keyword>
<sequence>MSNTQISAAGDRGKRTEPAALLAVALEAAGQARDVIQQGRQQRQHLTIVHKKPNDLVSEIDRGAEEAIIRTLLAHFPDHSVIAEEGHDRTGSGPITWIIDPLDGTTNFLHGLPHYAVSIAAAQKRPQDGQLELVAGVVMDAAKDATFTATRGGGAFLNGTPIRVSERSTIDQALVATGLPWPDSPHAEAFFAALRAIWRDCRNIRRPGAASLDLAYVAAGILDGYWETSLKLWDVAAGALLVREAGGRISDLAGGDTWLTTGHILAANPGVHQAMLDRIVVASNGHAFL</sequence>
<dbReference type="AlphaFoldDB" id="A0A6S7D0D9"/>
<dbReference type="EC" id="3.1.3.25" evidence="8"/>
<proteinExistence type="inferred from homology"/>
<name>A0A6S7D0D9_9BURK</name>
<dbReference type="EMBL" id="CADIKM010000016">
    <property type="protein sequence ID" value="CAB3792760.1"/>
    <property type="molecule type" value="Genomic_DNA"/>
</dbReference>
<reference evidence="9 10" key="1">
    <citation type="submission" date="2020-04" db="EMBL/GenBank/DDBJ databases">
        <authorList>
            <person name="De Canck E."/>
        </authorList>
    </citation>
    <scope>NUCLEOTIDE SEQUENCE [LARGE SCALE GENOMIC DNA]</scope>
    <source>
        <strain evidence="9 10">LMG 28138</strain>
    </source>
</reference>
<dbReference type="PRINTS" id="PR00377">
    <property type="entry name" value="IMPHPHTASES"/>
</dbReference>
<comment type="catalytic activity">
    <reaction evidence="1 8">
        <text>a myo-inositol phosphate + H2O = myo-inositol + phosphate</text>
        <dbReference type="Rhea" id="RHEA:24056"/>
        <dbReference type="ChEBI" id="CHEBI:15377"/>
        <dbReference type="ChEBI" id="CHEBI:17268"/>
        <dbReference type="ChEBI" id="CHEBI:43474"/>
        <dbReference type="ChEBI" id="CHEBI:84139"/>
        <dbReference type="EC" id="3.1.3.25"/>
    </reaction>
</comment>
<keyword evidence="5 8" id="KW-0378">Hydrolase</keyword>
<keyword evidence="6 7" id="KW-0460">Magnesium</keyword>
<evidence type="ECO:0000313" key="9">
    <source>
        <dbReference type="EMBL" id="CAB3792760.1"/>
    </source>
</evidence>
<dbReference type="PRINTS" id="PR01959">
    <property type="entry name" value="SBIMPHPHTASE"/>
</dbReference>
<accession>A0A6S7D0D9</accession>
<dbReference type="CDD" id="cd01639">
    <property type="entry name" value="IMPase"/>
    <property type="match status" value="1"/>
</dbReference>
<comment type="similarity">
    <text evidence="3 8">Belongs to the inositol monophosphatase superfamily.</text>
</comment>
<keyword evidence="10" id="KW-1185">Reference proteome</keyword>
<evidence type="ECO:0000256" key="2">
    <source>
        <dbReference type="ARBA" id="ARBA00001946"/>
    </source>
</evidence>
<dbReference type="Proteomes" id="UP000494115">
    <property type="component" value="Unassembled WGS sequence"/>
</dbReference>
<dbReference type="GO" id="GO:0046872">
    <property type="term" value="F:metal ion binding"/>
    <property type="evidence" value="ECO:0007669"/>
    <property type="project" value="UniProtKB-KW"/>
</dbReference>
<dbReference type="InterPro" id="IPR020583">
    <property type="entry name" value="Inositol_monoP_metal-BS"/>
</dbReference>
<feature type="binding site" evidence="7">
    <location>
        <position position="84"/>
    </location>
    <ligand>
        <name>Mg(2+)</name>
        <dbReference type="ChEBI" id="CHEBI:18420"/>
        <label>1</label>
        <note>catalytic</note>
    </ligand>
</feature>
<dbReference type="FunFam" id="3.30.540.10:FF:000003">
    <property type="entry name" value="Inositol-1-monophosphatase"/>
    <property type="match status" value="1"/>
</dbReference>
<dbReference type="Gene3D" id="3.40.190.80">
    <property type="match status" value="1"/>
</dbReference>
<gene>
    <name evidence="9" type="primary">suhB_2</name>
    <name evidence="9" type="ORF">LMG28138_03408</name>
</gene>
<dbReference type="InterPro" id="IPR022337">
    <property type="entry name" value="Inositol_monophosphatase_SuhB"/>
</dbReference>
<evidence type="ECO:0000313" key="10">
    <source>
        <dbReference type="Proteomes" id="UP000494115"/>
    </source>
</evidence>
<evidence type="ECO:0000256" key="3">
    <source>
        <dbReference type="ARBA" id="ARBA00009759"/>
    </source>
</evidence>
<evidence type="ECO:0000256" key="5">
    <source>
        <dbReference type="ARBA" id="ARBA00022801"/>
    </source>
</evidence>
<dbReference type="GO" id="GO:0008934">
    <property type="term" value="F:inositol monophosphate 1-phosphatase activity"/>
    <property type="evidence" value="ECO:0007669"/>
    <property type="project" value="InterPro"/>
</dbReference>
<dbReference type="Gene3D" id="3.30.540.10">
    <property type="entry name" value="Fructose-1,6-Bisphosphatase, subunit A, domain 1"/>
    <property type="match status" value="1"/>
</dbReference>